<gene>
    <name evidence="1" type="ORF">Csa_4G129590</name>
</gene>
<dbReference type="Gramene" id="KGN53793">
    <property type="protein sequence ID" value="KGN53793"/>
    <property type="gene ID" value="Csa_4G129590"/>
</dbReference>
<reference evidence="1 2" key="3">
    <citation type="journal article" date="2010" name="BMC Genomics">
        <title>Transcriptome sequencing and comparative analysis of cucumber flowers with different sex types.</title>
        <authorList>
            <person name="Guo S."/>
            <person name="Zheng Y."/>
            <person name="Joung J.G."/>
            <person name="Liu S."/>
            <person name="Zhang Z."/>
            <person name="Crasta O.R."/>
            <person name="Sobral B.W."/>
            <person name="Xu Y."/>
            <person name="Huang S."/>
            <person name="Fei Z."/>
        </authorList>
    </citation>
    <scope>NUCLEOTIDE SEQUENCE [LARGE SCALE GENOMIC DNA]</scope>
    <source>
        <strain evidence="2">cv. 9930</strain>
    </source>
</reference>
<organism evidence="1 2">
    <name type="scientific">Cucumis sativus</name>
    <name type="common">Cucumber</name>
    <dbReference type="NCBI Taxonomy" id="3659"/>
    <lineage>
        <taxon>Eukaryota</taxon>
        <taxon>Viridiplantae</taxon>
        <taxon>Streptophyta</taxon>
        <taxon>Embryophyta</taxon>
        <taxon>Tracheophyta</taxon>
        <taxon>Spermatophyta</taxon>
        <taxon>Magnoliopsida</taxon>
        <taxon>eudicotyledons</taxon>
        <taxon>Gunneridae</taxon>
        <taxon>Pentapetalae</taxon>
        <taxon>rosids</taxon>
        <taxon>fabids</taxon>
        <taxon>Cucurbitales</taxon>
        <taxon>Cucurbitaceae</taxon>
        <taxon>Benincaseae</taxon>
        <taxon>Cucumis</taxon>
    </lineage>
</organism>
<evidence type="ECO:0000313" key="2">
    <source>
        <dbReference type="Proteomes" id="UP000029981"/>
    </source>
</evidence>
<reference evidence="1 2" key="4">
    <citation type="journal article" date="2011" name="BMC Genomics">
        <title>RNA-Seq improves annotation of protein-coding genes in the cucumber genome.</title>
        <authorList>
            <person name="Li Z."/>
            <person name="Zhang Z."/>
            <person name="Yan P."/>
            <person name="Huang S."/>
            <person name="Fei Z."/>
            <person name="Lin K."/>
        </authorList>
    </citation>
    <scope>NUCLEOTIDE SEQUENCE [LARGE SCALE GENOMIC DNA]</scope>
    <source>
        <strain evidence="2">cv. 9930</strain>
    </source>
</reference>
<accession>A0A0A0KW57</accession>
<reference evidence="1 2" key="2">
    <citation type="journal article" date="2009" name="PLoS ONE">
        <title>An integrated genetic and cytogenetic map of the cucumber genome.</title>
        <authorList>
            <person name="Ren Y."/>
            <person name="Zhang Z."/>
            <person name="Liu J."/>
            <person name="Staub J.E."/>
            <person name="Han Y."/>
            <person name="Cheng Z."/>
            <person name="Li X."/>
            <person name="Lu J."/>
            <person name="Miao H."/>
            <person name="Kang H."/>
            <person name="Xie B."/>
            <person name="Gu X."/>
            <person name="Wang X."/>
            <person name="Du Y."/>
            <person name="Jin W."/>
            <person name="Huang S."/>
        </authorList>
    </citation>
    <scope>NUCLEOTIDE SEQUENCE [LARGE SCALE GENOMIC DNA]</scope>
    <source>
        <strain evidence="2">cv. 9930</strain>
    </source>
</reference>
<evidence type="ECO:0000313" key="1">
    <source>
        <dbReference type="EMBL" id="KGN53793.1"/>
    </source>
</evidence>
<reference evidence="1 2" key="1">
    <citation type="journal article" date="2009" name="Nat. Genet.">
        <title>The genome of the cucumber, Cucumis sativus L.</title>
        <authorList>
            <person name="Huang S."/>
            <person name="Li R."/>
            <person name="Zhang Z."/>
            <person name="Li L."/>
            <person name="Gu X."/>
            <person name="Fan W."/>
            <person name="Lucas W.J."/>
            <person name="Wang X."/>
            <person name="Xie B."/>
            <person name="Ni P."/>
            <person name="Ren Y."/>
            <person name="Zhu H."/>
            <person name="Li J."/>
            <person name="Lin K."/>
            <person name="Jin W."/>
            <person name="Fei Z."/>
            <person name="Li G."/>
            <person name="Staub J."/>
            <person name="Kilian A."/>
            <person name="van der Vossen E.A."/>
            <person name="Wu Y."/>
            <person name="Guo J."/>
            <person name="He J."/>
            <person name="Jia Z."/>
            <person name="Ren Y."/>
            <person name="Tian G."/>
            <person name="Lu Y."/>
            <person name="Ruan J."/>
            <person name="Qian W."/>
            <person name="Wang M."/>
            <person name="Huang Q."/>
            <person name="Li B."/>
            <person name="Xuan Z."/>
            <person name="Cao J."/>
            <person name="Asan"/>
            <person name="Wu Z."/>
            <person name="Zhang J."/>
            <person name="Cai Q."/>
            <person name="Bai Y."/>
            <person name="Zhao B."/>
            <person name="Han Y."/>
            <person name="Li Y."/>
            <person name="Li X."/>
            <person name="Wang S."/>
            <person name="Shi Q."/>
            <person name="Liu S."/>
            <person name="Cho W.K."/>
            <person name="Kim J.Y."/>
            <person name="Xu Y."/>
            <person name="Heller-Uszynska K."/>
            <person name="Miao H."/>
            <person name="Cheng Z."/>
            <person name="Zhang S."/>
            <person name="Wu J."/>
            <person name="Yang Y."/>
            <person name="Kang H."/>
            <person name="Li M."/>
            <person name="Liang H."/>
            <person name="Ren X."/>
            <person name="Shi Z."/>
            <person name="Wen M."/>
            <person name="Jian M."/>
            <person name="Yang H."/>
            <person name="Zhang G."/>
            <person name="Yang Z."/>
            <person name="Chen R."/>
            <person name="Liu S."/>
            <person name="Li J."/>
            <person name="Ma L."/>
            <person name="Liu H."/>
            <person name="Zhou Y."/>
            <person name="Zhao J."/>
            <person name="Fang X."/>
            <person name="Li G."/>
            <person name="Fang L."/>
            <person name="Li Y."/>
            <person name="Liu D."/>
            <person name="Zheng H."/>
            <person name="Zhang Y."/>
            <person name="Qin N."/>
            <person name="Li Z."/>
            <person name="Yang G."/>
            <person name="Yang S."/>
            <person name="Bolund L."/>
            <person name="Kristiansen K."/>
            <person name="Zheng H."/>
            <person name="Li S."/>
            <person name="Zhang X."/>
            <person name="Yang H."/>
            <person name="Wang J."/>
            <person name="Sun R."/>
            <person name="Zhang B."/>
            <person name="Jiang S."/>
            <person name="Wang J."/>
            <person name="Du Y."/>
            <person name="Li S."/>
        </authorList>
    </citation>
    <scope>NUCLEOTIDE SEQUENCE [LARGE SCALE GENOMIC DNA]</scope>
    <source>
        <strain evidence="2">cv. 9930</strain>
    </source>
</reference>
<dbReference type="Proteomes" id="UP000029981">
    <property type="component" value="Chromosome 4"/>
</dbReference>
<proteinExistence type="predicted"/>
<name>A0A0A0KW57_CUCSA</name>
<sequence>MEFKCEEAVSRAFLLIIHTVDHLFVDALKPNLRTRLLGYRLFQSSHVPDIKHNVRPFREARIFDSENVNISSEGICIPSGVALRIINTLTAEFNAL</sequence>
<dbReference type="AlphaFoldDB" id="A0A0A0KW57"/>
<keyword evidence="2" id="KW-1185">Reference proteome</keyword>
<protein>
    <submittedName>
        <fullName evidence="1">Uncharacterized protein</fullName>
    </submittedName>
</protein>
<dbReference type="EMBL" id="CM002925">
    <property type="protein sequence ID" value="KGN53793.1"/>
    <property type="molecule type" value="Genomic_DNA"/>
</dbReference>